<keyword evidence="9" id="KW-1185">Reference proteome</keyword>
<feature type="coiled-coil region" evidence="5">
    <location>
        <begin position="84"/>
        <end position="111"/>
    </location>
</feature>
<reference evidence="8 9" key="1">
    <citation type="submission" date="2019-11" db="EMBL/GenBank/DDBJ databases">
        <title>Type strains purchased from KCTC, JCM and DSMZ.</title>
        <authorList>
            <person name="Lu H."/>
        </authorList>
    </citation>
    <scope>NUCLEOTIDE SEQUENCE [LARGE SCALE GENOMIC DNA]</scope>
    <source>
        <strain evidence="8 9">KCTC 22382</strain>
    </source>
</reference>
<dbReference type="FunFam" id="1.10.287.950:FF:000001">
    <property type="entry name" value="Methyl-accepting chemotaxis sensory transducer"/>
    <property type="match status" value="1"/>
</dbReference>
<evidence type="ECO:0000256" key="1">
    <source>
        <dbReference type="ARBA" id="ARBA00004370"/>
    </source>
</evidence>
<dbReference type="GO" id="GO:0006935">
    <property type="term" value="P:chemotaxis"/>
    <property type="evidence" value="ECO:0007669"/>
    <property type="project" value="InterPro"/>
</dbReference>
<dbReference type="GO" id="GO:0004888">
    <property type="term" value="F:transmembrane signaling receptor activity"/>
    <property type="evidence" value="ECO:0007669"/>
    <property type="project" value="InterPro"/>
</dbReference>
<dbReference type="CDD" id="cd19411">
    <property type="entry name" value="MCP2201-like_sensor"/>
    <property type="match status" value="1"/>
</dbReference>
<proteinExistence type="inferred from homology"/>
<gene>
    <name evidence="8" type="ORF">GM676_26360</name>
</gene>
<dbReference type="Pfam" id="PF00015">
    <property type="entry name" value="MCPsignal"/>
    <property type="match status" value="1"/>
</dbReference>
<organism evidence="8 9">
    <name type="scientific">Duganella radicis</name>
    <dbReference type="NCBI Taxonomy" id="551988"/>
    <lineage>
        <taxon>Bacteria</taxon>
        <taxon>Pseudomonadati</taxon>
        <taxon>Pseudomonadota</taxon>
        <taxon>Betaproteobacteria</taxon>
        <taxon>Burkholderiales</taxon>
        <taxon>Oxalobacteraceae</taxon>
        <taxon>Telluria group</taxon>
        <taxon>Duganella</taxon>
    </lineage>
</organism>
<dbReference type="InterPro" id="IPR004089">
    <property type="entry name" value="MCPsignal_dom"/>
</dbReference>
<comment type="similarity">
    <text evidence="3">Belongs to the methyl-accepting chemotaxis (MCP) protein family.</text>
</comment>
<keyword evidence="2" id="KW-0488">Methylation</keyword>
<feature type="transmembrane region" description="Helical" evidence="6">
    <location>
        <begin position="192"/>
        <end position="211"/>
    </location>
</feature>
<feature type="domain" description="Methyl-accepting transducer" evidence="7">
    <location>
        <begin position="273"/>
        <end position="495"/>
    </location>
</feature>
<dbReference type="SUPFAM" id="SSF58104">
    <property type="entry name" value="Methyl-accepting chemotaxis protein (MCP) signaling domain"/>
    <property type="match status" value="1"/>
</dbReference>
<dbReference type="InterPro" id="IPR024478">
    <property type="entry name" value="HlyB_4HB_MCP"/>
</dbReference>
<dbReference type="PRINTS" id="PR00260">
    <property type="entry name" value="CHEMTRNSDUCR"/>
</dbReference>
<dbReference type="Gene3D" id="1.10.287.950">
    <property type="entry name" value="Methyl-accepting chemotaxis protein"/>
    <property type="match status" value="1"/>
</dbReference>
<evidence type="ECO:0000256" key="6">
    <source>
        <dbReference type="SAM" id="Phobius"/>
    </source>
</evidence>
<evidence type="ECO:0000256" key="4">
    <source>
        <dbReference type="PROSITE-ProRule" id="PRU00284"/>
    </source>
</evidence>
<dbReference type="GO" id="GO:0005886">
    <property type="term" value="C:plasma membrane"/>
    <property type="evidence" value="ECO:0007669"/>
    <property type="project" value="TreeGrafter"/>
</dbReference>
<comment type="subcellular location">
    <subcellularLocation>
        <location evidence="1">Membrane</location>
    </subcellularLocation>
</comment>
<dbReference type="RefSeq" id="WP_155467178.1">
    <property type="nucleotide sequence ID" value="NZ_WNKY01000047.1"/>
</dbReference>
<evidence type="ECO:0000313" key="9">
    <source>
        <dbReference type="Proteomes" id="UP000475582"/>
    </source>
</evidence>
<keyword evidence="4" id="KW-0807">Transducer</keyword>
<protein>
    <submittedName>
        <fullName evidence="8">Methyl-accepting chemotaxis protein</fullName>
    </submittedName>
</protein>
<dbReference type="PROSITE" id="PS50111">
    <property type="entry name" value="CHEMOTAXIS_TRANSDUC_2"/>
    <property type="match status" value="1"/>
</dbReference>
<keyword evidence="5" id="KW-0175">Coiled coil</keyword>
<evidence type="ECO:0000256" key="3">
    <source>
        <dbReference type="ARBA" id="ARBA00029447"/>
    </source>
</evidence>
<dbReference type="PANTHER" id="PTHR43531:SF14">
    <property type="entry name" value="METHYL-ACCEPTING CHEMOTAXIS PROTEIN I-RELATED"/>
    <property type="match status" value="1"/>
</dbReference>
<sequence>MLTIGTRLRLGFSLVLLLLVVVVALGLRHMMAMQQRIEDITLINNSKTRLAGVMRETVFERMVALRNMALIGSMAYLQPEADHIQAQARRYRDAEHKLNDMLDNAREVSRQERLILDKIRQHEAVAQRWIARTMELAMGAESDQIYALLINDLLPAQTGWMAELGRLAAVEEEQSRQAAHEALQAYVAARNLMIGFGVAAVLIGLMVSFGLTRGLLRQLGGEPAYAAEIATRTAAGDLSGDIAVRAADQTSLLLAMKTMRRDLAELVGNVRTNADSIAEASSQVAAHSQQLSSGISEQSRALDETATGLRGLTAMVKHNAEHAQRGETLSGTASAVASQGGEVVLQVVRTMEAIRASAGRMADIIGVIDGIAFQTNILALNAAVEAARAGEQGRGFAVVASEVRNLAQRSALAAKEIKVLINDSVSQVHAGNKLVGLAGSTMNDVLASVSEVNNIVVEIVAASHAQSLGIDQVNRSLERMGLVVHRTTSLVDQVGGAAVDMRTRAVALTAAMGVFKLDVPTPRVAVESIFLGTRSD</sequence>
<evidence type="ECO:0000313" key="8">
    <source>
        <dbReference type="EMBL" id="MTV41089.1"/>
    </source>
</evidence>
<comment type="caution">
    <text evidence="8">The sequence shown here is derived from an EMBL/GenBank/DDBJ whole genome shotgun (WGS) entry which is preliminary data.</text>
</comment>
<dbReference type="AlphaFoldDB" id="A0A6L6PQK6"/>
<dbReference type="InterPro" id="IPR047347">
    <property type="entry name" value="YvaQ-like_sensor"/>
</dbReference>
<dbReference type="InterPro" id="IPR004090">
    <property type="entry name" value="Chemotax_Me-accpt_rcpt"/>
</dbReference>
<dbReference type="PANTHER" id="PTHR43531">
    <property type="entry name" value="PROTEIN ICFG"/>
    <property type="match status" value="1"/>
</dbReference>
<evidence type="ECO:0000256" key="2">
    <source>
        <dbReference type="ARBA" id="ARBA00022481"/>
    </source>
</evidence>
<keyword evidence="6" id="KW-1133">Transmembrane helix</keyword>
<dbReference type="GO" id="GO:0007165">
    <property type="term" value="P:signal transduction"/>
    <property type="evidence" value="ECO:0007669"/>
    <property type="project" value="UniProtKB-KW"/>
</dbReference>
<dbReference type="Proteomes" id="UP000475582">
    <property type="component" value="Unassembled WGS sequence"/>
</dbReference>
<accession>A0A6L6PQK6</accession>
<evidence type="ECO:0000256" key="5">
    <source>
        <dbReference type="SAM" id="Coils"/>
    </source>
</evidence>
<name>A0A6L6PQK6_9BURK</name>
<dbReference type="EMBL" id="WNKY01000047">
    <property type="protein sequence ID" value="MTV41089.1"/>
    <property type="molecule type" value="Genomic_DNA"/>
</dbReference>
<keyword evidence="6" id="KW-0472">Membrane</keyword>
<dbReference type="Pfam" id="PF12729">
    <property type="entry name" value="4HB_MCP_1"/>
    <property type="match status" value="1"/>
</dbReference>
<dbReference type="CDD" id="cd11386">
    <property type="entry name" value="MCP_signal"/>
    <property type="match status" value="1"/>
</dbReference>
<dbReference type="OrthoDB" id="8775130at2"/>
<dbReference type="InterPro" id="IPR051310">
    <property type="entry name" value="MCP_chemotaxis"/>
</dbReference>
<dbReference type="SMART" id="SM00283">
    <property type="entry name" value="MA"/>
    <property type="match status" value="1"/>
</dbReference>
<keyword evidence="6" id="KW-0812">Transmembrane</keyword>
<evidence type="ECO:0000259" key="7">
    <source>
        <dbReference type="PROSITE" id="PS50111"/>
    </source>
</evidence>